<accession>A0A7I7Q785</accession>
<dbReference type="EMBL" id="AP022587">
    <property type="protein sequence ID" value="BBY22149.1"/>
    <property type="molecule type" value="Genomic_DNA"/>
</dbReference>
<evidence type="ECO:0000313" key="2">
    <source>
        <dbReference type="EMBL" id="BBY22149.1"/>
    </source>
</evidence>
<protein>
    <recommendedName>
        <fullName evidence="1">Thioester reductase (TE) domain-containing protein</fullName>
    </recommendedName>
</protein>
<organism evidence="2 3">
    <name type="scientific">Mycobacterium stomatepiae</name>
    <dbReference type="NCBI Taxonomy" id="470076"/>
    <lineage>
        <taxon>Bacteria</taxon>
        <taxon>Bacillati</taxon>
        <taxon>Actinomycetota</taxon>
        <taxon>Actinomycetes</taxon>
        <taxon>Mycobacteriales</taxon>
        <taxon>Mycobacteriaceae</taxon>
        <taxon>Mycobacterium</taxon>
        <taxon>Mycobacterium simiae complex</taxon>
    </lineage>
</organism>
<feature type="domain" description="Thioester reductase (TE)" evidence="1">
    <location>
        <begin position="59"/>
        <end position="182"/>
    </location>
</feature>
<dbReference type="Gene3D" id="3.40.50.720">
    <property type="entry name" value="NAD(P)-binding Rossmann-like Domain"/>
    <property type="match status" value="1"/>
</dbReference>
<reference evidence="2 3" key="1">
    <citation type="journal article" date="2019" name="Emerg. Microbes Infect.">
        <title>Comprehensive subspecies identification of 175 nontuberculous mycobacteria species based on 7547 genomic profiles.</title>
        <authorList>
            <person name="Matsumoto Y."/>
            <person name="Kinjo T."/>
            <person name="Motooka D."/>
            <person name="Nabeya D."/>
            <person name="Jung N."/>
            <person name="Uechi K."/>
            <person name="Horii T."/>
            <person name="Iida T."/>
            <person name="Fujita J."/>
            <person name="Nakamura S."/>
        </authorList>
    </citation>
    <scope>NUCLEOTIDE SEQUENCE [LARGE SCALE GENOMIC DNA]</scope>
    <source>
        <strain evidence="2 3">JCM 17783</strain>
    </source>
</reference>
<evidence type="ECO:0000259" key="1">
    <source>
        <dbReference type="Pfam" id="PF07993"/>
    </source>
</evidence>
<dbReference type="Proteomes" id="UP000467130">
    <property type="component" value="Chromosome"/>
</dbReference>
<dbReference type="InterPro" id="IPR036291">
    <property type="entry name" value="NAD(P)-bd_dom_sf"/>
</dbReference>
<dbReference type="InterPro" id="IPR013120">
    <property type="entry name" value="FAR_NAD-bd"/>
</dbReference>
<proteinExistence type="predicted"/>
<dbReference type="GO" id="GO:0035336">
    <property type="term" value="P:long-chain fatty-acyl-CoA metabolic process"/>
    <property type="evidence" value="ECO:0007669"/>
    <property type="project" value="TreeGrafter"/>
</dbReference>
<dbReference type="SUPFAM" id="SSF51735">
    <property type="entry name" value="NAD(P)-binding Rossmann-fold domains"/>
    <property type="match status" value="1"/>
</dbReference>
<dbReference type="AlphaFoldDB" id="A0A7I7Q785"/>
<dbReference type="PANTHER" id="PTHR11011">
    <property type="entry name" value="MALE STERILITY PROTEIN 2-RELATED"/>
    <property type="match status" value="1"/>
</dbReference>
<keyword evidence="3" id="KW-1185">Reference proteome</keyword>
<dbReference type="KEGG" id="msto:MSTO_23540"/>
<dbReference type="Pfam" id="PF07993">
    <property type="entry name" value="NAD_binding_4"/>
    <property type="match status" value="1"/>
</dbReference>
<dbReference type="PANTHER" id="PTHR11011:SF45">
    <property type="entry name" value="FATTY ACYL-COA REDUCTASE CG8306-RELATED"/>
    <property type="match status" value="1"/>
</dbReference>
<dbReference type="InterPro" id="IPR026055">
    <property type="entry name" value="FAR"/>
</dbReference>
<evidence type="ECO:0000313" key="3">
    <source>
        <dbReference type="Proteomes" id="UP000467130"/>
    </source>
</evidence>
<gene>
    <name evidence="2" type="ORF">MSTO_23540</name>
</gene>
<name>A0A7I7Q785_9MYCO</name>
<sequence>MSRQVDRHVVDPRFVAVHGTDAAEFHAADLALDRFLDAATLSAAGALPGPSAQVRTVLLTGATGFLGRYLVLQWLEQLELVDGTLVCLVRGKSDADALHRLEKIFDSGDPRLLAHFRELAAGRLRVVAGDNAQSELGLDGPTWQELAETVDLIADSAALVNGVLPYSELFGPNVGGTAELIR</sequence>
<dbReference type="GO" id="GO:0080019">
    <property type="term" value="F:alcohol-forming very long-chain fatty acyl-CoA reductase activity"/>
    <property type="evidence" value="ECO:0007669"/>
    <property type="project" value="InterPro"/>
</dbReference>